<dbReference type="SUPFAM" id="SSF52540">
    <property type="entry name" value="P-loop containing nucleoside triphosphate hydrolases"/>
    <property type="match status" value="1"/>
</dbReference>
<evidence type="ECO:0000313" key="3">
    <source>
        <dbReference type="Proteomes" id="UP001348149"/>
    </source>
</evidence>
<dbReference type="Gene3D" id="3.40.50.300">
    <property type="entry name" value="P-loop containing nucleotide triphosphate hydrolases"/>
    <property type="match status" value="2"/>
</dbReference>
<dbReference type="RefSeq" id="WP_326299572.1">
    <property type="nucleotide sequence ID" value="NZ_JAYLLH010000068.1"/>
</dbReference>
<comment type="caution">
    <text evidence="2">The sequence shown here is derived from an EMBL/GenBank/DDBJ whole genome shotgun (WGS) entry which is preliminary data.</text>
</comment>
<feature type="region of interest" description="Disordered" evidence="1">
    <location>
        <begin position="1"/>
        <end position="20"/>
    </location>
</feature>
<organism evidence="2 3">
    <name type="scientific">Mesobacterium hydrothermale</name>
    <dbReference type="NCBI Taxonomy" id="3111907"/>
    <lineage>
        <taxon>Bacteria</taxon>
        <taxon>Pseudomonadati</taxon>
        <taxon>Pseudomonadota</taxon>
        <taxon>Alphaproteobacteria</taxon>
        <taxon>Rhodobacterales</taxon>
        <taxon>Roseobacteraceae</taxon>
        <taxon>Mesobacterium</taxon>
    </lineage>
</organism>
<proteinExistence type="predicted"/>
<dbReference type="PANTHER" id="PTHR32182:SF22">
    <property type="entry name" value="ATP-DEPENDENT ENDONUCLEASE, OLD FAMILY-RELATED"/>
    <property type="match status" value="1"/>
</dbReference>
<dbReference type="NCBIfam" id="NF045780">
    <property type="entry name" value="TrlF_fam_ATP"/>
    <property type="match status" value="1"/>
</dbReference>
<evidence type="ECO:0008006" key="4">
    <source>
        <dbReference type="Google" id="ProtNLM"/>
    </source>
</evidence>
<evidence type="ECO:0000313" key="2">
    <source>
        <dbReference type="EMBL" id="MEC3863457.1"/>
    </source>
</evidence>
<gene>
    <name evidence="2" type="ORF">VK792_19435</name>
</gene>
<dbReference type="InterPro" id="IPR027417">
    <property type="entry name" value="P-loop_NTPase"/>
</dbReference>
<dbReference type="Proteomes" id="UP001348149">
    <property type="component" value="Unassembled WGS sequence"/>
</dbReference>
<dbReference type="EMBL" id="JAYLLH010000068">
    <property type="protein sequence ID" value="MEC3863457.1"/>
    <property type="molecule type" value="Genomic_DNA"/>
</dbReference>
<keyword evidence="3" id="KW-1185">Reference proteome</keyword>
<protein>
    <recommendedName>
        <fullName evidence="4">Rad50/SbcC-type AAA domain-containing protein</fullName>
    </recommendedName>
</protein>
<dbReference type="InterPro" id="IPR054787">
    <property type="entry name" value="TrlF_ATPase"/>
</dbReference>
<evidence type="ECO:0000256" key="1">
    <source>
        <dbReference type="SAM" id="MobiDB-lite"/>
    </source>
</evidence>
<sequence>LAGRPQRHHRRKKSRVPNVGFNPLASAIPGSIGDLPIEHRQICQNKDIAHKRDRPVSFVNACDVSCPDDFGKPGSTTMLKMTDVSIEGLRQAFLDGESRVKLNSDAETGDFTRIVAVAWDGGLLDGQWVALNAGLNVMIGGRGAGKSTVVESLRFVFDIPPLGKDAAKSHGLMIKHLLGSRSEVSVVIFSPSPSPGYYLIERAYGAEARVKNQAGEIVADLKPVDVLPELEIYGQHEISEITRDKRQLAELLGRFVGTDTDATSNESAIEERFRSSRKKILELEEKVAELDLSLAALPGLKEQLKRFEETKLSTRLDEQTSVQREKRILEDFANQISTFEQVGLDLKREEHEPLSVLPSEEEVKLPHRGDLEQVQTIAKALHDAQNQASKILVEAAKQASSDLSSLRSDWQPKADAIEAKYKTLKKELEGEGFDPDAYLSVKKQVENLEPKQGVRDATLAERAKEQSARREIVDEWEKADRKAYRDLEKAAKKVSRKLSGTVRASVRPSSDLGPLEDVLRNGTEGQISQALTKLQELDDLSPSRLAVTIRKGAQALCDEFGFTDSSAQKIAAGGEKLALLVEETRIPPEAIIELNVGPVGSENWKELDRLSAGQKATAVLMLLLLESDAPLLIDQPEDDLDNHFIAGHVVTTMRAAKKKRQFLFSSHNPNIPVLGDADQIIGLTPVVEDGVDRTKIEPELCGSIDKPEVQQMIKELLEGGEQAFTTRRTKYGF</sequence>
<feature type="non-terminal residue" evidence="2">
    <location>
        <position position="1"/>
    </location>
</feature>
<dbReference type="PANTHER" id="PTHR32182">
    <property type="entry name" value="DNA REPLICATION AND REPAIR PROTEIN RECF"/>
    <property type="match status" value="1"/>
</dbReference>
<feature type="compositionally biased region" description="Basic residues" evidence="1">
    <location>
        <begin position="1"/>
        <end position="15"/>
    </location>
</feature>
<name>A0ABU6HMX5_9RHOB</name>
<reference evidence="2 3" key="1">
    <citation type="submission" date="2024-01" db="EMBL/GenBank/DDBJ databases">
        <title>Mesobacterium rodlantinim sp. nov., isolated from shallow sea hydrothermal systems off Kueishantao Island.</title>
        <authorList>
            <person name="Su Z."/>
            <person name="Tang K."/>
        </authorList>
    </citation>
    <scope>NUCLEOTIDE SEQUENCE [LARGE SCALE GENOMIC DNA]</scope>
    <source>
        <strain evidence="2 3">TK19101</strain>
    </source>
</reference>
<accession>A0ABU6HMX5</accession>